<evidence type="ECO:0000256" key="1">
    <source>
        <dbReference type="ARBA" id="ARBA00004477"/>
    </source>
</evidence>
<evidence type="ECO:0000256" key="7">
    <source>
        <dbReference type="ARBA" id="ARBA00023136"/>
    </source>
</evidence>
<keyword evidence="13" id="KW-1185">Reference proteome</keyword>
<organism evidence="12 13">
    <name type="scientific">Drosophila rubida</name>
    <dbReference type="NCBI Taxonomy" id="30044"/>
    <lineage>
        <taxon>Eukaryota</taxon>
        <taxon>Metazoa</taxon>
        <taxon>Ecdysozoa</taxon>
        <taxon>Arthropoda</taxon>
        <taxon>Hexapoda</taxon>
        <taxon>Insecta</taxon>
        <taxon>Pterygota</taxon>
        <taxon>Neoptera</taxon>
        <taxon>Endopterygota</taxon>
        <taxon>Diptera</taxon>
        <taxon>Brachycera</taxon>
        <taxon>Muscomorpha</taxon>
        <taxon>Ephydroidea</taxon>
        <taxon>Drosophilidae</taxon>
        <taxon>Drosophila</taxon>
    </lineage>
</organism>
<dbReference type="Proteomes" id="UP001200034">
    <property type="component" value="Unassembled WGS sequence"/>
</dbReference>
<protein>
    <recommendedName>
        <fullName evidence="14">O-acyltransferase</fullName>
    </recommendedName>
</protein>
<evidence type="ECO:0000313" key="13">
    <source>
        <dbReference type="Proteomes" id="UP001200034"/>
    </source>
</evidence>
<dbReference type="PANTHER" id="PTHR10408:SF8">
    <property type="entry name" value="O-ACYLTRANSFERASE"/>
    <property type="match status" value="1"/>
</dbReference>
<proteinExistence type="inferred from homology"/>
<dbReference type="EMBL" id="JAJJHW010003409">
    <property type="protein sequence ID" value="KAH8359611.1"/>
    <property type="molecule type" value="Genomic_DNA"/>
</dbReference>
<sequence>VVAMADESSARRESCPEQLHFVRDKLQKFQSKMLTEFDQRISCMIEDVLQDMRQQELRAHEFRHFDKHKDSANNATSTWHNRKPKATTNPDVTPDSPNWPADVQNKTTPAQPKQQQKQQQHQQQQQSDQPKQLKVKQRRQLPDKVFVARESYLTALLQVEHMRTIYHIFYIILVMFLLNVVCYDYFVEGRINLGLGTFRGGLRRLHWVMGVWLLEHVFVLALYFAFQGWALVRAKLQAHASLQRFWSHSCLIMYISAQLVFGYVSTSLCLKFRLPFVSACVLLLESTRLLMKMHAFVRFNAERVLKGKQKLDDDPATESEQPGTANSGRPYVPPLQCYVYFLFAPTLIYRDSYPRTAHIRWKFALSRLLEIVAVAFLYAFIHERHIHEHFGQFGKEALGASQLIVKLFGMMLPSAVIFLCGFYMILHSWLNFTSELLRFGDRMFYKDWWTSHTYDSYYRNWNVVVHDWLYEYVYRDVYTHIFKGSKVAASLLVFMISALVHEQVLGFALQVFFPVMFVLFGVVGVALVFLMRSAPKTLGNIFLWFSLILGNGMLISLYAMEYYAKKNCGHLRYESWSDHLTPTIWRCYH</sequence>
<dbReference type="GO" id="GO:0005789">
    <property type="term" value="C:endoplasmic reticulum membrane"/>
    <property type="evidence" value="ECO:0007669"/>
    <property type="project" value="UniProtKB-SubCell"/>
</dbReference>
<keyword evidence="3" id="KW-0808">Transferase</keyword>
<keyword evidence="8" id="KW-0012">Acyltransferase</keyword>
<evidence type="ECO:0000256" key="5">
    <source>
        <dbReference type="ARBA" id="ARBA00022824"/>
    </source>
</evidence>
<gene>
    <name evidence="12" type="ORF">KR093_007803</name>
</gene>
<evidence type="ECO:0000256" key="8">
    <source>
        <dbReference type="ARBA" id="ARBA00023315"/>
    </source>
</evidence>
<evidence type="ECO:0000256" key="10">
    <source>
        <dbReference type="SAM" id="MobiDB-lite"/>
    </source>
</evidence>
<feature type="transmembrane region" description="Helical" evidence="11">
    <location>
        <begin position="484"/>
        <end position="501"/>
    </location>
</feature>
<feature type="transmembrane region" description="Helical" evidence="11">
    <location>
        <begin position="246"/>
        <end position="265"/>
    </location>
</feature>
<evidence type="ECO:0008006" key="14">
    <source>
        <dbReference type="Google" id="ProtNLM"/>
    </source>
</evidence>
<dbReference type="PIRSF" id="PIRSF000439">
    <property type="entry name" value="Oat_ACAT_DAG_ARE"/>
    <property type="match status" value="1"/>
</dbReference>
<dbReference type="InterPro" id="IPR014371">
    <property type="entry name" value="Oat_ACAT_DAG_ARE"/>
</dbReference>
<evidence type="ECO:0000256" key="2">
    <source>
        <dbReference type="ARBA" id="ARBA00009010"/>
    </source>
</evidence>
<reference evidence="12" key="1">
    <citation type="journal article" date="2021" name="Mol. Ecol. Resour.">
        <title>Phylogenomic analyses of the genus Drosophila reveals genomic signals of climate adaptation.</title>
        <authorList>
            <person name="Li F."/>
            <person name="Rane R.V."/>
            <person name="Luria V."/>
            <person name="Xiong Z."/>
            <person name="Chen J."/>
            <person name="Li Z."/>
            <person name="Catullo R.A."/>
            <person name="Griffin P.C."/>
            <person name="Schiffer M."/>
            <person name="Pearce S."/>
            <person name="Lee S.F."/>
            <person name="McElroy K."/>
            <person name="Stocker A."/>
            <person name="Shirriffs J."/>
            <person name="Cockerell F."/>
            <person name="Coppin C."/>
            <person name="Sgro C.M."/>
            <person name="Karger A."/>
            <person name="Cain J.W."/>
            <person name="Weber J.A."/>
            <person name="Santpere G."/>
            <person name="Kirschner M.W."/>
            <person name="Hoffmann A.A."/>
            <person name="Oakeshott J.G."/>
            <person name="Zhang G."/>
        </authorList>
    </citation>
    <scope>NUCLEOTIDE SEQUENCE</scope>
    <source>
        <strain evidence="12">BGI-SZ-2011g</strain>
    </source>
</reference>
<dbReference type="PANTHER" id="PTHR10408">
    <property type="entry name" value="STEROL O-ACYLTRANSFERASE"/>
    <property type="match status" value="1"/>
</dbReference>
<keyword evidence="6 11" id="KW-1133">Transmembrane helix</keyword>
<dbReference type="AlphaFoldDB" id="A0AAD4JVU3"/>
<evidence type="ECO:0000313" key="12">
    <source>
        <dbReference type="EMBL" id="KAH8359611.1"/>
    </source>
</evidence>
<feature type="region of interest" description="Disordered" evidence="10">
    <location>
        <begin position="63"/>
        <end position="137"/>
    </location>
</feature>
<dbReference type="GO" id="GO:0008374">
    <property type="term" value="F:O-acyltransferase activity"/>
    <property type="evidence" value="ECO:0007669"/>
    <property type="project" value="InterPro"/>
</dbReference>
<accession>A0AAD4JVU3</accession>
<dbReference type="InterPro" id="IPR004299">
    <property type="entry name" value="MBOAT_fam"/>
</dbReference>
<comment type="similarity">
    <text evidence="2">Belongs to the membrane-bound acyltransferase family. Sterol o-acyltransferase subfamily.</text>
</comment>
<keyword evidence="5" id="KW-0256">Endoplasmic reticulum</keyword>
<dbReference type="Pfam" id="PF03062">
    <property type="entry name" value="MBOAT"/>
    <property type="match status" value="1"/>
</dbReference>
<evidence type="ECO:0000256" key="11">
    <source>
        <dbReference type="SAM" id="Phobius"/>
    </source>
</evidence>
<feature type="active site" evidence="9">
    <location>
        <position position="501"/>
    </location>
</feature>
<feature type="transmembrane region" description="Helical" evidence="11">
    <location>
        <begin position="507"/>
        <end position="529"/>
    </location>
</feature>
<feature type="transmembrane region" description="Helical" evidence="11">
    <location>
        <begin position="207"/>
        <end position="226"/>
    </location>
</feature>
<keyword evidence="4 11" id="KW-0812">Transmembrane</keyword>
<name>A0AAD4JVU3_9MUSC</name>
<evidence type="ECO:0000256" key="3">
    <source>
        <dbReference type="ARBA" id="ARBA00022679"/>
    </source>
</evidence>
<comment type="subcellular location">
    <subcellularLocation>
        <location evidence="1">Endoplasmic reticulum membrane</location>
        <topology evidence="1">Multi-pass membrane protein</topology>
    </subcellularLocation>
</comment>
<feature type="non-terminal residue" evidence="12">
    <location>
        <position position="589"/>
    </location>
</feature>
<feature type="transmembrane region" description="Helical" evidence="11">
    <location>
        <begin position="361"/>
        <end position="381"/>
    </location>
</feature>
<evidence type="ECO:0000256" key="4">
    <source>
        <dbReference type="ARBA" id="ARBA00022692"/>
    </source>
</evidence>
<feature type="transmembrane region" description="Helical" evidence="11">
    <location>
        <begin position="541"/>
        <end position="560"/>
    </location>
</feature>
<feature type="compositionally biased region" description="Low complexity" evidence="10">
    <location>
        <begin position="109"/>
        <end position="132"/>
    </location>
</feature>
<comment type="caution">
    <text evidence="12">The sequence shown here is derived from an EMBL/GenBank/DDBJ whole genome shotgun (WGS) entry which is preliminary data.</text>
</comment>
<dbReference type="GO" id="GO:0008203">
    <property type="term" value="P:cholesterol metabolic process"/>
    <property type="evidence" value="ECO:0007669"/>
    <property type="project" value="TreeGrafter"/>
</dbReference>
<feature type="transmembrane region" description="Helical" evidence="11">
    <location>
        <begin position="165"/>
        <end position="186"/>
    </location>
</feature>
<keyword evidence="7 11" id="KW-0472">Membrane</keyword>
<evidence type="ECO:0000256" key="6">
    <source>
        <dbReference type="ARBA" id="ARBA00022989"/>
    </source>
</evidence>
<feature type="transmembrane region" description="Helical" evidence="11">
    <location>
        <begin position="403"/>
        <end position="426"/>
    </location>
</feature>
<evidence type="ECO:0000256" key="9">
    <source>
        <dbReference type="PIRSR" id="PIRSR000439-1"/>
    </source>
</evidence>